<evidence type="ECO:0000313" key="2">
    <source>
        <dbReference type="Proteomes" id="UP000218689"/>
    </source>
</evidence>
<dbReference type="RefSeq" id="WP_094784364.1">
    <property type="nucleotide sequence ID" value="NZ_BEDT01000002.1"/>
</dbReference>
<reference evidence="2" key="1">
    <citation type="submission" date="2017-08" db="EMBL/GenBank/DDBJ databases">
        <title>Draft genome sequence of Lactococcus sp. strain Rs-Y01, isolated from the gut of the lower termite Reticulitermes speratus.</title>
        <authorList>
            <person name="Ohkuma M."/>
            <person name="Yuki M."/>
        </authorList>
    </citation>
    <scope>NUCLEOTIDE SEQUENCE [LARGE SCALE GENOMIC DNA]</scope>
    <source>
        <strain evidence="2">Rs-Y01</strain>
    </source>
</reference>
<gene>
    <name evidence="1" type="ORF">RsY01_903</name>
</gene>
<proteinExistence type="predicted"/>
<dbReference type="EMBL" id="BEDT01000002">
    <property type="protein sequence ID" value="GAX47304.1"/>
    <property type="molecule type" value="Genomic_DNA"/>
</dbReference>
<dbReference type="Proteomes" id="UP000218689">
    <property type="component" value="Unassembled WGS sequence"/>
</dbReference>
<sequence length="75" mass="8505">MSKKLTIPQTETSMSRFDKGIFSQTLSALKYAIYTVEKLESDYNAMLEELNVPPTNTEAESAQNKTISLLDRRCL</sequence>
<organism evidence="1 2">
    <name type="scientific">Pseudolactococcus reticulitermitis</name>
    <dbReference type="NCBI Taxonomy" id="2025039"/>
    <lineage>
        <taxon>Bacteria</taxon>
        <taxon>Bacillati</taxon>
        <taxon>Bacillota</taxon>
        <taxon>Bacilli</taxon>
        <taxon>Lactobacillales</taxon>
        <taxon>Streptococcaceae</taxon>
        <taxon>Pseudolactococcus</taxon>
    </lineage>
</organism>
<dbReference type="AlphaFoldDB" id="A0A224XAX7"/>
<accession>A0A224XAX7</accession>
<comment type="caution">
    <text evidence="1">The sequence shown here is derived from an EMBL/GenBank/DDBJ whole genome shotgun (WGS) entry which is preliminary data.</text>
</comment>
<evidence type="ECO:0000313" key="1">
    <source>
        <dbReference type="EMBL" id="GAX47304.1"/>
    </source>
</evidence>
<protein>
    <submittedName>
        <fullName evidence="1">Uncharacterized protein</fullName>
    </submittedName>
</protein>
<name>A0A224XAX7_9LACT</name>
<keyword evidence="2" id="KW-1185">Reference proteome</keyword>